<proteinExistence type="predicted"/>
<dbReference type="NCBIfam" id="NF006043">
    <property type="entry name" value="PRK08186.1"/>
    <property type="match status" value="1"/>
</dbReference>
<name>A0A679IPV7_VARPD</name>
<dbReference type="InterPro" id="IPR023631">
    <property type="entry name" value="Amidase_dom"/>
</dbReference>
<dbReference type="Pfam" id="PF21986">
    <property type="entry name" value="AH_C"/>
    <property type="match status" value="1"/>
</dbReference>
<dbReference type="Pfam" id="PF01425">
    <property type="entry name" value="Amidase"/>
    <property type="match status" value="1"/>
</dbReference>
<dbReference type="Gene3D" id="3.10.490.10">
    <property type="entry name" value="Gamma-glutamyl cyclotransferase-like"/>
    <property type="match status" value="1"/>
</dbReference>
<dbReference type="InterPro" id="IPR014085">
    <property type="entry name" value="Allophanate_hydrolase"/>
</dbReference>
<dbReference type="InterPro" id="IPR036928">
    <property type="entry name" value="AS_sf"/>
</dbReference>
<keyword evidence="3" id="KW-0378">Hydrolase</keyword>
<organism evidence="3">
    <name type="scientific">Variovorax paradoxus</name>
    <dbReference type="NCBI Taxonomy" id="34073"/>
    <lineage>
        <taxon>Bacteria</taxon>
        <taxon>Pseudomonadati</taxon>
        <taxon>Pseudomonadota</taxon>
        <taxon>Betaproteobacteria</taxon>
        <taxon>Burkholderiales</taxon>
        <taxon>Comamonadaceae</taxon>
        <taxon>Variovorax</taxon>
    </lineage>
</organism>
<dbReference type="InterPro" id="IPR000120">
    <property type="entry name" value="Amidase"/>
</dbReference>
<dbReference type="RefSeq" id="WP_339088562.1">
    <property type="nucleotide sequence ID" value="NZ_LR743507.1"/>
</dbReference>
<dbReference type="AlphaFoldDB" id="A0A679IPV7"/>
<sequence length="586" mass="60268">MMVHEVNGSPAAAWIAKFAQPMVDARAGNAPDSALPLAGLRFAVKDNIDVAGVPTTAACPAFERRPAAHATVVQRLLDAGASLAGKTNLDQFACGLNGTRSPYGEVPNAFDARYVSGGSSSGSAYAVAAGEVDFALGTDTAGSGRVPAGLNNIVGLKPSRGLLSAYGVVPAAQSADCVSIFARTVATAVDVLLAAAGRDARDPYSRDLALRRQPLPARFRFGVPDTLDFFGDADAAQAFNDATARLLAMGGSPVVVPYAPLAEAAALLYESALVAERYAAVREFFDEHADEVIEPVRGILSRGRSYSAADVFDAQTRLRAIAQRVEPMWRGIDVLVVPTAPTHYTREQMRADPVALNRNLGAYTNFVNLLDYAALSVPSSLRADGLPFGITLIGPCGSDLALADLGQRFHHATGLTQGAIGTPLPAPRAIAGLAAHGADMLPIAVVGAHLSGMPLNGQLTERGATLLRATTTAAAYRLHALPGTVPPKPGLRRVADAEAGAGVAIALEVWAVPLAQVGSFLALIPPPLGLGSVELADGTWVKGFICEGHALAGAQDVSSHGGWRAYAASLAAAPAPASASTSSSSL</sequence>
<dbReference type="EC" id="3.5.1.54" evidence="3"/>
<gene>
    <name evidence="3" type="primary">atzF</name>
    <name evidence="3" type="ORF">VVAX_00830</name>
</gene>
<dbReference type="SUPFAM" id="SSF75304">
    <property type="entry name" value="Amidase signature (AS) enzymes"/>
    <property type="match status" value="1"/>
</dbReference>
<feature type="domain" description="Allophanate hydrolase C-terminal" evidence="2">
    <location>
        <begin position="442"/>
        <end position="567"/>
    </location>
</feature>
<dbReference type="InterPro" id="IPR053844">
    <property type="entry name" value="AH_C"/>
</dbReference>
<dbReference type="PANTHER" id="PTHR11895:SF169">
    <property type="entry name" value="GLUTAMYL-TRNA(GLN) AMIDOTRANSFERASE"/>
    <property type="match status" value="1"/>
</dbReference>
<protein>
    <submittedName>
        <fullName evidence="3">Allophanate hydrolase</fullName>
        <ecNumber evidence="3">3.5.1.54</ecNumber>
    </submittedName>
</protein>
<accession>A0A679IPV7</accession>
<feature type="domain" description="Amidase" evidence="1">
    <location>
        <begin position="31"/>
        <end position="400"/>
    </location>
</feature>
<dbReference type="NCBIfam" id="TIGR02713">
    <property type="entry name" value="allophanate_hyd"/>
    <property type="match status" value="1"/>
</dbReference>
<evidence type="ECO:0000313" key="3">
    <source>
        <dbReference type="EMBL" id="CAA2100609.1"/>
    </source>
</evidence>
<dbReference type="Gene3D" id="3.90.1300.10">
    <property type="entry name" value="Amidase signature (AS) domain"/>
    <property type="match status" value="1"/>
</dbReference>
<dbReference type="Gene3D" id="1.20.58.1700">
    <property type="match status" value="1"/>
</dbReference>
<reference evidence="3" key="1">
    <citation type="submission" date="2019-12" db="EMBL/GenBank/DDBJ databases">
        <authorList>
            <person name="Cremers G."/>
        </authorList>
    </citation>
    <scope>NUCLEOTIDE SEQUENCE</scope>
    <source>
        <strain evidence="3">Vvax</strain>
    </source>
</reference>
<dbReference type="EMBL" id="LR743507">
    <property type="protein sequence ID" value="CAA2100609.1"/>
    <property type="molecule type" value="Genomic_DNA"/>
</dbReference>
<evidence type="ECO:0000259" key="2">
    <source>
        <dbReference type="Pfam" id="PF21986"/>
    </source>
</evidence>
<dbReference type="GO" id="GO:0004039">
    <property type="term" value="F:allophanate hydrolase activity"/>
    <property type="evidence" value="ECO:0007669"/>
    <property type="project" value="UniProtKB-EC"/>
</dbReference>
<evidence type="ECO:0000259" key="1">
    <source>
        <dbReference type="Pfam" id="PF01425"/>
    </source>
</evidence>
<dbReference type="PANTHER" id="PTHR11895">
    <property type="entry name" value="TRANSAMIDASE"/>
    <property type="match status" value="1"/>
</dbReference>